<gene>
    <name evidence="2" type="primary">gb05028</name>
    <name evidence="2" type="ORF">PR202_gb05028</name>
</gene>
<reference evidence="2" key="2">
    <citation type="submission" date="2021-12" db="EMBL/GenBank/DDBJ databases">
        <title>Resequencing data analysis of finger millet.</title>
        <authorList>
            <person name="Hatakeyama M."/>
            <person name="Aluri S."/>
            <person name="Balachadran M.T."/>
            <person name="Sivarajan S.R."/>
            <person name="Poveda L."/>
            <person name="Shimizu-Inatsugi R."/>
            <person name="Schlapbach R."/>
            <person name="Sreeman S.M."/>
            <person name="Shimizu K.K."/>
        </authorList>
    </citation>
    <scope>NUCLEOTIDE SEQUENCE</scope>
</reference>
<sequence length="105" mass="11058">MRYPLPLAHPDNPSRRRLSKLTAGNANPAAIARLGSTSCHRSASRCTSGHRPAFPHEPRICPDPLPPSAPRQAAPAMPPAAVPTWSLGAETAPGQRVVMACLASH</sequence>
<organism evidence="2 3">
    <name type="scientific">Eleusine coracana subsp. coracana</name>
    <dbReference type="NCBI Taxonomy" id="191504"/>
    <lineage>
        <taxon>Eukaryota</taxon>
        <taxon>Viridiplantae</taxon>
        <taxon>Streptophyta</taxon>
        <taxon>Embryophyta</taxon>
        <taxon>Tracheophyta</taxon>
        <taxon>Spermatophyta</taxon>
        <taxon>Magnoliopsida</taxon>
        <taxon>Liliopsida</taxon>
        <taxon>Poales</taxon>
        <taxon>Poaceae</taxon>
        <taxon>PACMAD clade</taxon>
        <taxon>Chloridoideae</taxon>
        <taxon>Cynodonteae</taxon>
        <taxon>Eleusininae</taxon>
        <taxon>Eleusine</taxon>
    </lineage>
</organism>
<evidence type="ECO:0000313" key="2">
    <source>
        <dbReference type="EMBL" id="GJN17920.1"/>
    </source>
</evidence>
<proteinExistence type="predicted"/>
<comment type="caution">
    <text evidence="2">The sequence shown here is derived from an EMBL/GenBank/DDBJ whole genome shotgun (WGS) entry which is preliminary data.</text>
</comment>
<protein>
    <submittedName>
        <fullName evidence="2">Uncharacterized protein</fullName>
    </submittedName>
</protein>
<name>A0AAV5E6W2_ELECO</name>
<evidence type="ECO:0000256" key="1">
    <source>
        <dbReference type="SAM" id="MobiDB-lite"/>
    </source>
</evidence>
<dbReference type="AlphaFoldDB" id="A0AAV5E6W2"/>
<evidence type="ECO:0000313" key="3">
    <source>
        <dbReference type="Proteomes" id="UP001054889"/>
    </source>
</evidence>
<feature type="region of interest" description="Disordered" evidence="1">
    <location>
        <begin position="43"/>
        <end position="82"/>
    </location>
</feature>
<accession>A0AAV5E6W2</accession>
<reference evidence="2" key="1">
    <citation type="journal article" date="2018" name="DNA Res.">
        <title>Multiple hybrid de novo genome assembly of finger millet, an orphan allotetraploid crop.</title>
        <authorList>
            <person name="Hatakeyama M."/>
            <person name="Aluri S."/>
            <person name="Balachadran M.T."/>
            <person name="Sivarajan S.R."/>
            <person name="Patrignani A."/>
            <person name="Gruter S."/>
            <person name="Poveda L."/>
            <person name="Shimizu-Inatsugi R."/>
            <person name="Baeten J."/>
            <person name="Francoijs K.J."/>
            <person name="Nataraja K.N."/>
            <person name="Reddy Y.A.N."/>
            <person name="Phadnis S."/>
            <person name="Ravikumar R.L."/>
            <person name="Schlapbach R."/>
            <person name="Sreeman S.M."/>
            <person name="Shimizu K.K."/>
        </authorList>
    </citation>
    <scope>NUCLEOTIDE SEQUENCE</scope>
</reference>
<dbReference type="EMBL" id="BQKI01000073">
    <property type="protein sequence ID" value="GJN17920.1"/>
    <property type="molecule type" value="Genomic_DNA"/>
</dbReference>
<dbReference type="Proteomes" id="UP001054889">
    <property type="component" value="Unassembled WGS sequence"/>
</dbReference>
<keyword evidence="3" id="KW-1185">Reference proteome</keyword>